<feature type="region of interest" description="Disordered" evidence="1">
    <location>
        <begin position="209"/>
        <end position="238"/>
    </location>
</feature>
<dbReference type="InParanoid" id="A0A1E7FCV0"/>
<dbReference type="EMBL" id="KV784359">
    <property type="protein sequence ID" value="OEU15981.1"/>
    <property type="molecule type" value="Genomic_DNA"/>
</dbReference>
<organism evidence="2 3">
    <name type="scientific">Fragilariopsis cylindrus CCMP1102</name>
    <dbReference type="NCBI Taxonomy" id="635003"/>
    <lineage>
        <taxon>Eukaryota</taxon>
        <taxon>Sar</taxon>
        <taxon>Stramenopiles</taxon>
        <taxon>Ochrophyta</taxon>
        <taxon>Bacillariophyta</taxon>
        <taxon>Bacillariophyceae</taxon>
        <taxon>Bacillariophycidae</taxon>
        <taxon>Bacillariales</taxon>
        <taxon>Bacillariaceae</taxon>
        <taxon>Fragilariopsis</taxon>
    </lineage>
</organism>
<evidence type="ECO:0000313" key="3">
    <source>
        <dbReference type="Proteomes" id="UP000095751"/>
    </source>
</evidence>
<accession>A0A1E7FCV0</accession>
<feature type="region of interest" description="Disordered" evidence="1">
    <location>
        <begin position="329"/>
        <end position="350"/>
    </location>
</feature>
<sequence>MTQKSNLHDMFLSQSSNSKSKIPTQKQEEEEEEGVALPPVAFFADVTTTTSETTNGIDPPKSFAFDNSSNNKNEALENFVAVATPIVAVAKEVAVDLLSMLRFGAANYLTSSLPDDQRKDVLRRMGASEATTTDAKSEMQQQQQQERGSIQEEIAVARAEEAQTNEQKWNKEKEEIIQQMEEAANERVKNELEVQKMRLQKELEEQQQLQKQEEEKKKIAVSKKAGNEEKEEKEAKNNDEDLELLFERRKKQQIALNSIEEQLRLSVENESDERERLDSLLEKRKGQQVELDTVEENLRIRVAEIEAEKEQFAKLSKELEMMKLQQQLQEIEDEEKQEIDETDEDDDEDDVMETVHPVLGPVVADLGYKRLHFVSSGKLGAIPVWNRNRLYRNNRAKSMANEKIKSMELGFPGAICLHEDNNGKLSIVDGQHRTGMMLSLREMIKKKEEKGEDITGLNIADGMFERVLVEVYSEPMGNDSPESTEQEKTKDKYAQEVFLEINKAEPVLTVDMPGEASDADREVITDAVDVLQGQYSVMFSPSQRCKVPNANVDNLRSSIFGAKILKRHNLTTSKQLVDWLLEQNAALGDKYENDKENQSLVSGKQWSKASKSNFYLGLESSWLYK</sequence>
<gene>
    <name evidence="2" type="ORF">FRACYDRAFT_240679</name>
</gene>
<feature type="compositionally biased region" description="Acidic residues" evidence="1">
    <location>
        <begin position="330"/>
        <end position="350"/>
    </location>
</feature>
<reference evidence="2 3" key="1">
    <citation type="submission" date="2016-09" db="EMBL/GenBank/DDBJ databases">
        <title>Extensive genetic diversity and differential bi-allelic expression allows diatom success in the polar Southern Ocean.</title>
        <authorList>
            <consortium name="DOE Joint Genome Institute"/>
            <person name="Mock T."/>
            <person name="Otillar R.P."/>
            <person name="Strauss J."/>
            <person name="Dupont C."/>
            <person name="Frickenhaus S."/>
            <person name="Maumus F."/>
            <person name="Mcmullan M."/>
            <person name="Sanges R."/>
            <person name="Schmutz J."/>
            <person name="Toseland A."/>
            <person name="Valas R."/>
            <person name="Veluchamy A."/>
            <person name="Ward B.J."/>
            <person name="Allen A."/>
            <person name="Barry K."/>
            <person name="Falciatore A."/>
            <person name="Ferrante M."/>
            <person name="Fortunato A.E."/>
            <person name="Gloeckner G."/>
            <person name="Gruber A."/>
            <person name="Hipkin R."/>
            <person name="Janech M."/>
            <person name="Kroth P."/>
            <person name="Leese F."/>
            <person name="Lindquist E."/>
            <person name="Lyon B.R."/>
            <person name="Martin J."/>
            <person name="Mayer C."/>
            <person name="Parker M."/>
            <person name="Quesneville H."/>
            <person name="Raymond J."/>
            <person name="Uhlig C."/>
            <person name="Valentin K.U."/>
            <person name="Worden A.Z."/>
            <person name="Armbrust E.V."/>
            <person name="Bowler C."/>
            <person name="Green B."/>
            <person name="Moulton V."/>
            <person name="Van Oosterhout C."/>
            <person name="Grigoriev I."/>
        </authorList>
    </citation>
    <scope>NUCLEOTIDE SEQUENCE [LARGE SCALE GENOMIC DNA]</scope>
    <source>
        <strain evidence="2 3">CCMP1102</strain>
    </source>
</reference>
<name>A0A1E7FCV0_9STRA</name>
<proteinExistence type="predicted"/>
<feature type="region of interest" description="Disordered" evidence="1">
    <location>
        <begin position="1"/>
        <end position="39"/>
    </location>
</feature>
<feature type="compositionally biased region" description="Polar residues" evidence="1">
    <location>
        <begin position="12"/>
        <end position="25"/>
    </location>
</feature>
<dbReference type="AlphaFoldDB" id="A0A1E7FCV0"/>
<feature type="compositionally biased region" description="Basic and acidic residues" evidence="1">
    <location>
        <begin position="225"/>
        <end position="238"/>
    </location>
</feature>
<evidence type="ECO:0000313" key="2">
    <source>
        <dbReference type="EMBL" id="OEU15981.1"/>
    </source>
</evidence>
<feature type="region of interest" description="Disordered" evidence="1">
    <location>
        <begin position="126"/>
        <end position="149"/>
    </location>
</feature>
<keyword evidence="3" id="KW-1185">Reference proteome</keyword>
<protein>
    <submittedName>
        <fullName evidence="2">Uncharacterized protein</fullName>
    </submittedName>
</protein>
<dbReference type="OrthoDB" id="204494at2759"/>
<evidence type="ECO:0000256" key="1">
    <source>
        <dbReference type="SAM" id="MobiDB-lite"/>
    </source>
</evidence>
<dbReference type="Proteomes" id="UP000095751">
    <property type="component" value="Unassembled WGS sequence"/>
</dbReference>
<dbReference type="KEGG" id="fcy:FRACYDRAFT_240679"/>